<dbReference type="InterPro" id="IPR011712">
    <property type="entry name" value="Sig_transdc_His_kin_sub3_dim/P"/>
</dbReference>
<gene>
    <name evidence="6" type="ORF">Q7X28_09605</name>
</gene>
<reference evidence="6" key="1">
    <citation type="submission" date="2023-08" db="EMBL/GenBank/DDBJ databases">
        <title>The draft genome of Tsukamurella strandjordii strain 050030.</title>
        <authorList>
            <person name="Zhao F."/>
            <person name="Feng Y."/>
            <person name="Zong Z."/>
        </authorList>
    </citation>
    <scope>NUCLEOTIDE SEQUENCE</scope>
    <source>
        <strain evidence="6">050030</strain>
    </source>
</reference>
<name>A0AA90NP89_9ACTN</name>
<organism evidence="6 7">
    <name type="scientific">Tsukamurella strandjordii</name>
    <dbReference type="NCBI Taxonomy" id="147577"/>
    <lineage>
        <taxon>Bacteria</taxon>
        <taxon>Bacillati</taxon>
        <taxon>Actinomycetota</taxon>
        <taxon>Actinomycetes</taxon>
        <taxon>Mycobacteriales</taxon>
        <taxon>Tsukamurellaceae</taxon>
        <taxon>Tsukamurella</taxon>
    </lineage>
</organism>
<keyword evidence="4" id="KW-0812">Transmembrane</keyword>
<protein>
    <submittedName>
        <fullName evidence="6">Histidine kinase</fullName>
    </submittedName>
</protein>
<accession>A0AA90NP89</accession>
<keyword evidence="7" id="KW-1185">Reference proteome</keyword>
<comment type="caution">
    <text evidence="6">The sequence shown here is derived from an EMBL/GenBank/DDBJ whole genome shotgun (WGS) entry which is preliminary data.</text>
</comment>
<dbReference type="Gene3D" id="1.20.5.1930">
    <property type="match status" value="1"/>
</dbReference>
<feature type="transmembrane region" description="Helical" evidence="4">
    <location>
        <begin position="86"/>
        <end position="106"/>
    </location>
</feature>
<dbReference type="RefSeq" id="WP_305111124.1">
    <property type="nucleotide sequence ID" value="NZ_JAUTIX010000003.1"/>
</dbReference>
<feature type="transmembrane region" description="Helical" evidence="4">
    <location>
        <begin position="49"/>
        <end position="65"/>
    </location>
</feature>
<proteinExistence type="predicted"/>
<dbReference type="AlphaFoldDB" id="A0AA90NP89"/>
<dbReference type="InterPro" id="IPR036890">
    <property type="entry name" value="HATPase_C_sf"/>
</dbReference>
<dbReference type="GO" id="GO:0016020">
    <property type="term" value="C:membrane"/>
    <property type="evidence" value="ECO:0007669"/>
    <property type="project" value="InterPro"/>
</dbReference>
<dbReference type="PANTHER" id="PTHR24421:SF63">
    <property type="entry name" value="SENSOR HISTIDINE KINASE DESK"/>
    <property type="match status" value="1"/>
</dbReference>
<dbReference type="Pfam" id="PF07730">
    <property type="entry name" value="HisKA_3"/>
    <property type="match status" value="1"/>
</dbReference>
<dbReference type="InterPro" id="IPR050482">
    <property type="entry name" value="Sensor_HK_TwoCompSys"/>
</dbReference>
<feature type="domain" description="Signal transduction histidine kinase subgroup 3 dimerisation and phosphoacceptor" evidence="5">
    <location>
        <begin position="202"/>
        <end position="269"/>
    </location>
</feature>
<evidence type="ECO:0000256" key="3">
    <source>
        <dbReference type="ARBA" id="ARBA00023012"/>
    </source>
</evidence>
<dbReference type="GO" id="GO:0000155">
    <property type="term" value="F:phosphorelay sensor kinase activity"/>
    <property type="evidence" value="ECO:0007669"/>
    <property type="project" value="InterPro"/>
</dbReference>
<evidence type="ECO:0000256" key="2">
    <source>
        <dbReference type="ARBA" id="ARBA00022777"/>
    </source>
</evidence>
<keyword evidence="1" id="KW-0808">Transferase</keyword>
<dbReference type="Gene3D" id="3.30.565.10">
    <property type="entry name" value="Histidine kinase-like ATPase, C-terminal domain"/>
    <property type="match status" value="1"/>
</dbReference>
<dbReference type="Proteomes" id="UP001178281">
    <property type="component" value="Unassembled WGS sequence"/>
</dbReference>
<evidence type="ECO:0000256" key="1">
    <source>
        <dbReference type="ARBA" id="ARBA00022679"/>
    </source>
</evidence>
<dbReference type="GO" id="GO:0046983">
    <property type="term" value="F:protein dimerization activity"/>
    <property type="evidence" value="ECO:0007669"/>
    <property type="project" value="InterPro"/>
</dbReference>
<keyword evidence="2 6" id="KW-0418">Kinase</keyword>
<keyword evidence="4" id="KW-0472">Membrane</keyword>
<sequence>MIPAPLRRGAAWWAGMSGPDKFRLYTRLVLQSAVISVVAMLAVTGIRPLPVIATVIVGLAAIAAVESQPELSMRADARQRRLAWRFAVTCQALVFGGAVVIALAAGDGPVRDGAAVTAFLTLLMASGSVLPFVRHPWPILIAGSVLIMLLMRDADTALRLLIVFPIGVLLMWTTRATVWSLHVLSELEESRDMAAELQVAEERLRFARDLHDVVGRGFSAIAVKSELAATLVRAGAADRAATEMDEVKSLAVTSMEEMRSLVRGYRDVDLAGEVAGARSLLAAAGCRLTVTGSPDDVPTRFHETAAWVVREGTTNIVKHSTASAAELTLRADGLELRNDGAPDAPSGAPSGLAGLAERVHTVGAQLRTTGEAGDFVLAVTWEER</sequence>
<feature type="transmembrane region" description="Helical" evidence="4">
    <location>
        <begin position="160"/>
        <end position="184"/>
    </location>
</feature>
<evidence type="ECO:0000313" key="7">
    <source>
        <dbReference type="Proteomes" id="UP001178281"/>
    </source>
</evidence>
<evidence type="ECO:0000313" key="6">
    <source>
        <dbReference type="EMBL" id="MDP0398179.1"/>
    </source>
</evidence>
<keyword evidence="4" id="KW-1133">Transmembrane helix</keyword>
<keyword evidence="3" id="KW-0902">Two-component regulatory system</keyword>
<feature type="transmembrane region" description="Helical" evidence="4">
    <location>
        <begin position="24"/>
        <end position="43"/>
    </location>
</feature>
<dbReference type="PANTHER" id="PTHR24421">
    <property type="entry name" value="NITRATE/NITRITE SENSOR PROTEIN NARX-RELATED"/>
    <property type="match status" value="1"/>
</dbReference>
<evidence type="ECO:0000256" key="4">
    <source>
        <dbReference type="SAM" id="Phobius"/>
    </source>
</evidence>
<evidence type="ECO:0000259" key="5">
    <source>
        <dbReference type="Pfam" id="PF07730"/>
    </source>
</evidence>
<feature type="transmembrane region" description="Helical" evidence="4">
    <location>
        <begin position="112"/>
        <end position="130"/>
    </location>
</feature>
<dbReference type="EMBL" id="JAUTIX010000003">
    <property type="protein sequence ID" value="MDP0398179.1"/>
    <property type="molecule type" value="Genomic_DNA"/>
</dbReference>